<dbReference type="EMBL" id="BARU01009462">
    <property type="protein sequence ID" value="GAH37327.1"/>
    <property type="molecule type" value="Genomic_DNA"/>
</dbReference>
<keyword evidence="4" id="KW-0689">Ribosomal protein</keyword>
<organism evidence="7">
    <name type="scientific">marine sediment metagenome</name>
    <dbReference type="NCBI Taxonomy" id="412755"/>
    <lineage>
        <taxon>unclassified sequences</taxon>
        <taxon>metagenomes</taxon>
        <taxon>ecological metagenomes</taxon>
    </lineage>
</organism>
<evidence type="ECO:0000256" key="1">
    <source>
        <dbReference type="ARBA" id="ARBA00006540"/>
    </source>
</evidence>
<accession>X1EXM1</accession>
<dbReference type="Pfam" id="PF00297">
    <property type="entry name" value="Ribosomal_L3"/>
    <property type="match status" value="1"/>
</dbReference>
<comment type="similarity">
    <text evidence="1">Belongs to the universal ribosomal protein uL3 family.</text>
</comment>
<keyword evidence="3" id="KW-0694">RNA-binding</keyword>
<name>X1EXM1_9ZZZZ</name>
<evidence type="ECO:0000313" key="7">
    <source>
        <dbReference type="EMBL" id="GAH37327.1"/>
    </source>
</evidence>
<evidence type="ECO:0000256" key="2">
    <source>
        <dbReference type="ARBA" id="ARBA00022730"/>
    </source>
</evidence>
<dbReference type="InterPro" id="IPR000597">
    <property type="entry name" value="Ribosomal_uL3"/>
</dbReference>
<gene>
    <name evidence="7" type="ORF">S03H2_18251</name>
</gene>
<evidence type="ECO:0000256" key="5">
    <source>
        <dbReference type="ARBA" id="ARBA00023274"/>
    </source>
</evidence>
<keyword evidence="2" id="KW-0699">rRNA-binding</keyword>
<dbReference type="GO" id="GO:0006412">
    <property type="term" value="P:translation"/>
    <property type="evidence" value="ECO:0007669"/>
    <property type="project" value="InterPro"/>
</dbReference>
<evidence type="ECO:0008006" key="8">
    <source>
        <dbReference type="Google" id="ProtNLM"/>
    </source>
</evidence>
<comment type="caution">
    <text evidence="7">The sequence shown here is derived from an EMBL/GenBank/DDBJ whole genome shotgun (WGS) entry which is preliminary data.</text>
</comment>
<evidence type="ECO:0000256" key="6">
    <source>
        <dbReference type="SAM" id="MobiDB-lite"/>
    </source>
</evidence>
<proteinExistence type="inferred from homology"/>
<sequence length="143" mass="15556">MSKVLCKKLHMTQIWKDDHVVPVTVSKVVAGDEEMLQEIKEGGSVTVRGLSKGKGFQGVVKRHGFHGGPKSHGQKHSLRAPGSIGAMGPQRTFPGKKMPGHMGMERVTIKRVVVDFDTQTKTISVKGSVPGMKGTMVELRTRN</sequence>
<keyword evidence="5" id="KW-0687">Ribonucleoprotein</keyword>
<dbReference type="SUPFAM" id="SSF50447">
    <property type="entry name" value="Translation proteins"/>
    <property type="match status" value="1"/>
</dbReference>
<feature type="region of interest" description="Disordered" evidence="6">
    <location>
        <begin position="61"/>
        <end position="101"/>
    </location>
</feature>
<dbReference type="GO" id="GO:0019843">
    <property type="term" value="F:rRNA binding"/>
    <property type="evidence" value="ECO:0007669"/>
    <property type="project" value="UniProtKB-KW"/>
</dbReference>
<dbReference type="AlphaFoldDB" id="X1EXM1"/>
<dbReference type="PANTHER" id="PTHR11229">
    <property type="entry name" value="50S RIBOSOMAL PROTEIN L3"/>
    <property type="match status" value="1"/>
</dbReference>
<reference evidence="7" key="1">
    <citation type="journal article" date="2014" name="Front. Microbiol.">
        <title>High frequency of phylogenetically diverse reductive dehalogenase-homologous genes in deep subseafloor sedimentary metagenomes.</title>
        <authorList>
            <person name="Kawai M."/>
            <person name="Futagami T."/>
            <person name="Toyoda A."/>
            <person name="Takaki Y."/>
            <person name="Nishi S."/>
            <person name="Hori S."/>
            <person name="Arai W."/>
            <person name="Tsubouchi T."/>
            <person name="Morono Y."/>
            <person name="Uchiyama I."/>
            <person name="Ito T."/>
            <person name="Fujiyama A."/>
            <person name="Inagaki F."/>
            <person name="Takami H."/>
        </authorList>
    </citation>
    <scope>NUCLEOTIDE SEQUENCE</scope>
    <source>
        <strain evidence="7">Expedition CK06-06</strain>
    </source>
</reference>
<dbReference type="PANTHER" id="PTHR11229:SF16">
    <property type="entry name" value="LARGE RIBOSOMAL SUBUNIT PROTEIN UL3C"/>
    <property type="match status" value="1"/>
</dbReference>
<dbReference type="GO" id="GO:0003735">
    <property type="term" value="F:structural constituent of ribosome"/>
    <property type="evidence" value="ECO:0007669"/>
    <property type="project" value="InterPro"/>
</dbReference>
<evidence type="ECO:0000256" key="4">
    <source>
        <dbReference type="ARBA" id="ARBA00022980"/>
    </source>
</evidence>
<evidence type="ECO:0000256" key="3">
    <source>
        <dbReference type="ARBA" id="ARBA00022884"/>
    </source>
</evidence>
<protein>
    <recommendedName>
        <fullName evidence="8">50S ribosomal protein L3</fullName>
    </recommendedName>
</protein>
<dbReference type="InterPro" id="IPR019927">
    <property type="entry name" value="Ribosomal_uL3_bac/org-type"/>
</dbReference>
<dbReference type="Gene3D" id="2.40.30.10">
    <property type="entry name" value="Translation factors"/>
    <property type="match status" value="1"/>
</dbReference>
<dbReference type="InterPro" id="IPR009000">
    <property type="entry name" value="Transl_B-barrel_sf"/>
</dbReference>
<dbReference type="GO" id="GO:0022625">
    <property type="term" value="C:cytosolic large ribosomal subunit"/>
    <property type="evidence" value="ECO:0007669"/>
    <property type="project" value="TreeGrafter"/>
</dbReference>